<reference evidence="1" key="1">
    <citation type="journal article" date="2021" name="Proc. Natl. Acad. Sci. U.S.A.">
        <title>A Catalog of Tens of Thousands of Viruses from Human Metagenomes Reveals Hidden Associations with Chronic Diseases.</title>
        <authorList>
            <person name="Tisza M.J."/>
            <person name="Buck C.B."/>
        </authorList>
    </citation>
    <scope>NUCLEOTIDE SEQUENCE</scope>
    <source>
        <strain evidence="1">Ctoic9</strain>
    </source>
</reference>
<accession>A0A8S5QAN0</accession>
<dbReference type="SUPFAM" id="SSF51306">
    <property type="entry name" value="LexA/Signal peptidase"/>
    <property type="match status" value="1"/>
</dbReference>
<evidence type="ECO:0000313" key="1">
    <source>
        <dbReference type="EMBL" id="DAE15572.1"/>
    </source>
</evidence>
<organism evidence="1">
    <name type="scientific">Siphoviridae sp. ctoic9</name>
    <dbReference type="NCBI Taxonomy" id="2825671"/>
    <lineage>
        <taxon>Viruses</taxon>
        <taxon>Duplodnaviria</taxon>
        <taxon>Heunggongvirae</taxon>
        <taxon>Uroviricota</taxon>
        <taxon>Caudoviricetes</taxon>
    </lineage>
</organism>
<dbReference type="Gene3D" id="2.10.109.10">
    <property type="entry name" value="Umud Fragment, subunit A"/>
    <property type="match status" value="1"/>
</dbReference>
<dbReference type="InterPro" id="IPR036286">
    <property type="entry name" value="LexA/Signal_pep-like_sf"/>
</dbReference>
<sequence length="279" mass="31243">MDNEIETLGSVVLKEVLSYLGIKSPTLANNIGAEYKRLQNIETKKTKKISGDLASMITKKYPEFSLDWLLTGEGSMLIDSPQPTTVEANPGASLPDIGLRTDVWVGTGDKVYWTEAIQVGDEEEFVRAKQEGVKLIPEFTEAFRGGNVGEGEMLQTIDTYWGLPDVDGNMIVPVRGDSMSPRYPSGCRVVLKPYPFNPGNPLLIPFGEVFAVAVRQEDGFPPTHYIKKLHRHPDKTKELQYYIARSFNDEYEDFEIPISNICFLSAVVAKIELEHTFTF</sequence>
<dbReference type="CDD" id="cd06529">
    <property type="entry name" value="S24_LexA-like"/>
    <property type="match status" value="1"/>
</dbReference>
<proteinExistence type="predicted"/>
<name>A0A8S5QAN0_9CAUD</name>
<dbReference type="EMBL" id="BK015608">
    <property type="protein sequence ID" value="DAE15572.1"/>
    <property type="molecule type" value="Genomic_DNA"/>
</dbReference>
<dbReference type="InterPro" id="IPR039418">
    <property type="entry name" value="LexA-like"/>
</dbReference>
<protein>
    <submittedName>
        <fullName evidence="1">Putative transcriptional regulator</fullName>
    </submittedName>
</protein>